<name>A0A3D8SPF6_9HELO</name>
<feature type="compositionally biased region" description="Basic and acidic residues" evidence="1">
    <location>
        <begin position="113"/>
        <end position="131"/>
    </location>
</feature>
<reference evidence="2 3" key="1">
    <citation type="journal article" date="2018" name="IMA Fungus">
        <title>IMA Genome-F 9: Draft genome sequence of Annulohypoxylon stygium, Aspergillus mulundensis, Berkeleyomyces basicola (syn. Thielaviopsis basicola), Ceratocystis smalleyi, two Cercospora beticola strains, Coleophoma cylindrospora, Fusarium fracticaudum, Phialophora cf. hyalina, and Morchella septimelata.</title>
        <authorList>
            <person name="Wingfield B.D."/>
            <person name="Bills G.F."/>
            <person name="Dong Y."/>
            <person name="Huang W."/>
            <person name="Nel W.J."/>
            <person name="Swalarsk-Parry B.S."/>
            <person name="Vaghefi N."/>
            <person name="Wilken P.M."/>
            <person name="An Z."/>
            <person name="de Beer Z.W."/>
            <person name="De Vos L."/>
            <person name="Chen L."/>
            <person name="Duong T.A."/>
            <person name="Gao Y."/>
            <person name="Hammerbacher A."/>
            <person name="Kikkert J.R."/>
            <person name="Li Y."/>
            <person name="Li H."/>
            <person name="Li K."/>
            <person name="Li Q."/>
            <person name="Liu X."/>
            <person name="Ma X."/>
            <person name="Naidoo K."/>
            <person name="Pethybridge S.J."/>
            <person name="Sun J."/>
            <person name="Steenkamp E.T."/>
            <person name="van der Nest M.A."/>
            <person name="van Wyk S."/>
            <person name="Wingfield M.J."/>
            <person name="Xiong C."/>
            <person name="Yue Q."/>
            <person name="Zhang X."/>
        </authorList>
    </citation>
    <scope>NUCLEOTIDE SEQUENCE [LARGE SCALE GENOMIC DNA]</scope>
    <source>
        <strain evidence="2 3">BP6252</strain>
    </source>
</reference>
<feature type="compositionally biased region" description="Basic residues" evidence="1">
    <location>
        <begin position="492"/>
        <end position="501"/>
    </location>
</feature>
<feature type="compositionally biased region" description="Polar residues" evidence="1">
    <location>
        <begin position="335"/>
        <end position="354"/>
    </location>
</feature>
<accession>A0A3D8SPF6</accession>
<feature type="compositionally biased region" description="Basic and acidic residues" evidence="1">
    <location>
        <begin position="555"/>
        <end position="569"/>
    </location>
</feature>
<feature type="compositionally biased region" description="Basic and acidic residues" evidence="1">
    <location>
        <begin position="283"/>
        <end position="304"/>
    </location>
</feature>
<dbReference type="AlphaFoldDB" id="A0A3D8SPF6"/>
<feature type="compositionally biased region" description="Low complexity" evidence="1">
    <location>
        <begin position="380"/>
        <end position="389"/>
    </location>
</feature>
<feature type="compositionally biased region" description="Polar residues" evidence="1">
    <location>
        <begin position="262"/>
        <end position="274"/>
    </location>
</feature>
<feature type="compositionally biased region" description="Basic and acidic residues" evidence="1">
    <location>
        <begin position="211"/>
        <end position="222"/>
    </location>
</feature>
<feature type="compositionally biased region" description="Low complexity" evidence="1">
    <location>
        <begin position="665"/>
        <end position="678"/>
    </location>
</feature>
<feature type="region of interest" description="Disordered" evidence="1">
    <location>
        <begin position="657"/>
        <end position="693"/>
    </location>
</feature>
<feature type="compositionally biased region" description="Polar residues" evidence="1">
    <location>
        <begin position="156"/>
        <end position="169"/>
    </location>
</feature>
<organism evidence="2 3">
    <name type="scientific">Coleophoma cylindrospora</name>
    <dbReference type="NCBI Taxonomy" id="1849047"/>
    <lineage>
        <taxon>Eukaryota</taxon>
        <taxon>Fungi</taxon>
        <taxon>Dikarya</taxon>
        <taxon>Ascomycota</taxon>
        <taxon>Pezizomycotina</taxon>
        <taxon>Leotiomycetes</taxon>
        <taxon>Helotiales</taxon>
        <taxon>Dermateaceae</taxon>
        <taxon>Coleophoma</taxon>
    </lineage>
</organism>
<evidence type="ECO:0000313" key="3">
    <source>
        <dbReference type="Proteomes" id="UP000256645"/>
    </source>
</evidence>
<dbReference type="STRING" id="1849047.A0A3D8SPF6"/>
<feature type="compositionally biased region" description="Polar residues" evidence="1">
    <location>
        <begin position="366"/>
        <end position="376"/>
    </location>
</feature>
<feature type="compositionally biased region" description="Basic and acidic residues" evidence="1">
    <location>
        <begin position="230"/>
        <end position="243"/>
    </location>
</feature>
<feature type="compositionally biased region" description="Low complexity" evidence="1">
    <location>
        <begin position="96"/>
        <end position="107"/>
    </location>
</feature>
<dbReference type="OrthoDB" id="284473at2759"/>
<dbReference type="EMBL" id="PDLM01000001">
    <property type="protein sequence ID" value="RDW88064.1"/>
    <property type="molecule type" value="Genomic_DNA"/>
</dbReference>
<gene>
    <name evidence="2" type="ORF">BP6252_00096</name>
</gene>
<feature type="region of interest" description="Disordered" evidence="1">
    <location>
        <begin position="93"/>
        <end position="523"/>
    </location>
</feature>
<sequence>MEPEIVRSAGAAGLDIADTQIDAIIRSHLPPTPHLLSVPTTQQYLPEFPYENKNTTAARLFEPWEVKPLQYMTLITHGDRGVGLARGNWEDEINALSPPQSQGLPSSATTPNPRKEPKVKLSISDYRKVRNGEMPMPKASVSPPPEKKRKLDANQERPSQMTAGPNSGPDTMRQRAPPDDRKNGVAAAQSHKPEHRLPGHGLNGTLPPKPPRPDPRPADKAASKANGQVERLHNDLPRSKDNTPARPSPRTDAAQKAKEKTQASTSRPSGTASNIWDIKKKRPLETSGRDASQPEKRARIENGHTRTPSGSRNPTPHQVETPPEVKSSPFKPGHSRTTSNLSRVSPSQTQSQSRKPIGSKRLPETKSAQKSSTHKPVNTLPPLLSPLPLDIGDASTGDSGFAFLAAQHEQRPSTKSPRKQVGDRSKRDSPLSSPLSSPEKSHPRSIPPALSPFLPDVLEQELAKLQQKSAYTPVETRHEKARLPDAPGVARKTVKSKVGHPPKRDRNSSSGSKSRSNDDEESYIVKLRYKRSDSGIIKQLLALKSVPTKEFRRLEAQRLDAERRAREYGNEEEFDDEEEEAVSRPSLAKKRPVDSSNQEPSKRKAPESLDVVKLSTPVTPAFRSPGLTAPSQKSLLATPKKGDAMKSALGGAVMRRIDSSDGHARTPQATSSSTPASAEKPRFTNGDTRPEYDKLGLRLKRKMDTILKTKEKPAAQNISDKDRKLGLCIGLECISAYMLNASASARFEQKSGRPRQPVQWEQVIALWEFLERSCRQFPVLHALAMSMGAVCREQVHEIYAETKNEKIYANTKLRFQLWNQSHLEHHHYAHIEGTKDPLGPWSLIDQVAKFAHAVLGGFAKQEGIEWRRDE</sequence>
<evidence type="ECO:0000256" key="1">
    <source>
        <dbReference type="SAM" id="MobiDB-lite"/>
    </source>
</evidence>
<proteinExistence type="predicted"/>
<feature type="compositionally biased region" description="Basic and acidic residues" evidence="1">
    <location>
        <begin position="145"/>
        <end position="155"/>
    </location>
</feature>
<feature type="compositionally biased region" description="Acidic residues" evidence="1">
    <location>
        <begin position="570"/>
        <end position="580"/>
    </location>
</feature>
<dbReference type="Proteomes" id="UP000256645">
    <property type="component" value="Unassembled WGS sequence"/>
</dbReference>
<protein>
    <submittedName>
        <fullName evidence="2">Uncharacterized protein</fullName>
    </submittedName>
</protein>
<evidence type="ECO:0000313" key="2">
    <source>
        <dbReference type="EMBL" id="RDW88064.1"/>
    </source>
</evidence>
<keyword evidence="3" id="KW-1185">Reference proteome</keyword>
<feature type="compositionally biased region" description="Basic and acidic residues" evidence="1">
    <location>
        <begin position="172"/>
        <end position="183"/>
    </location>
</feature>
<comment type="caution">
    <text evidence="2">The sequence shown here is derived from an EMBL/GenBank/DDBJ whole genome shotgun (WGS) entry which is preliminary data.</text>
</comment>
<feature type="region of interest" description="Disordered" evidence="1">
    <location>
        <begin position="555"/>
        <end position="640"/>
    </location>
</feature>
<feature type="compositionally biased region" description="Polar residues" evidence="1">
    <location>
        <begin position="305"/>
        <end position="318"/>
    </location>
</feature>
<feature type="compositionally biased region" description="Basic and acidic residues" evidence="1">
    <location>
        <begin position="420"/>
        <end position="429"/>
    </location>
</feature>